<protein>
    <recommendedName>
        <fullName evidence="5">Transmembrane protein</fullName>
    </recommendedName>
</protein>
<evidence type="ECO:0000313" key="4">
    <source>
        <dbReference type="Proteomes" id="UP000601435"/>
    </source>
</evidence>
<feature type="transmembrane region" description="Helical" evidence="2">
    <location>
        <begin position="506"/>
        <end position="524"/>
    </location>
</feature>
<sequence length="631" mass="69577">SLYIFWDRRCGQEEGTPPMWILSPEMPDPRKLRNLQEEEGCHAWATWATEQEAIAGVHSWTSFDPCCTSRAGTGFQARVVSFENDSIQVSGLCDTDGGMRLANRVFRIEGTTVTGRYWYSSQCSGEHCYYEVQVPEDFESHAREPEDNFEDGGEPRGYEDEEDDDADDLLVTAHLISGFALLAKCFRLGDVEVVAIGTDPYRKAAPIMLVLPNHSLSIYTRLWCCYEAFLAYSWRKTIRVAKRHHDGLWWCMLRLGGLYVAAAGATCLLPMRVDMAVIGELNTILSVAAGISYVLAAAFVQKGIFGALALALNALTGICLSTGLLGGYIAAVGLQREMFYSGQDLGRLLTWLCGLVITYCLEFDRIMACDASLRSKLLRKDFSGRLLDARCSSDSDRESILEELSQSGKAKEVEEAVKFLLQMNLMTPELQRTTALTGELGDVSLFKSSWVAVGVMLWVALPIQTLTTPGLTPLQQVPAAAMLVQGCLWLAFFPRLSAERKTFASVTLNFWELLGACILVVFLIEGSAHVDWYLIPGALIVSPFCLSLSIAGPSRIARIPTLGVPVVRFFLGQKHRHLCPERRSRQGKSSPEDVQDATVTVDICSEVPTSPRNTPRKPNSTATLGSKCSAT</sequence>
<keyword evidence="2" id="KW-0472">Membrane</keyword>
<dbReference type="EMBL" id="CAJNJA010019238">
    <property type="protein sequence ID" value="CAE7441767.1"/>
    <property type="molecule type" value="Genomic_DNA"/>
</dbReference>
<feature type="transmembrane region" description="Helical" evidence="2">
    <location>
        <begin position="477"/>
        <end position="494"/>
    </location>
</feature>
<reference evidence="3" key="1">
    <citation type="submission" date="2021-02" db="EMBL/GenBank/DDBJ databases">
        <authorList>
            <person name="Dougan E. K."/>
            <person name="Rhodes N."/>
            <person name="Thang M."/>
            <person name="Chan C."/>
        </authorList>
    </citation>
    <scope>NUCLEOTIDE SEQUENCE</scope>
</reference>
<dbReference type="Proteomes" id="UP000601435">
    <property type="component" value="Unassembled WGS sequence"/>
</dbReference>
<organism evidence="3 4">
    <name type="scientific">Symbiodinium necroappetens</name>
    <dbReference type="NCBI Taxonomy" id="1628268"/>
    <lineage>
        <taxon>Eukaryota</taxon>
        <taxon>Sar</taxon>
        <taxon>Alveolata</taxon>
        <taxon>Dinophyceae</taxon>
        <taxon>Suessiales</taxon>
        <taxon>Symbiodiniaceae</taxon>
        <taxon>Symbiodinium</taxon>
    </lineage>
</organism>
<keyword evidence="2" id="KW-1133">Transmembrane helix</keyword>
<feature type="transmembrane region" description="Helical" evidence="2">
    <location>
        <begin position="306"/>
        <end position="331"/>
    </location>
</feature>
<gene>
    <name evidence="3" type="ORF">SNEC2469_LOCUS12141</name>
</gene>
<comment type="caution">
    <text evidence="3">The sequence shown here is derived from an EMBL/GenBank/DDBJ whole genome shotgun (WGS) entry which is preliminary data.</text>
</comment>
<feature type="transmembrane region" description="Helical" evidence="2">
    <location>
        <begin position="281"/>
        <end position="300"/>
    </location>
</feature>
<feature type="region of interest" description="Disordered" evidence="1">
    <location>
        <begin position="606"/>
        <end position="631"/>
    </location>
</feature>
<feature type="transmembrane region" description="Helical" evidence="2">
    <location>
        <begin position="530"/>
        <end position="551"/>
    </location>
</feature>
<evidence type="ECO:0000256" key="2">
    <source>
        <dbReference type="SAM" id="Phobius"/>
    </source>
</evidence>
<evidence type="ECO:0000313" key="3">
    <source>
        <dbReference type="EMBL" id="CAE7441767.1"/>
    </source>
</evidence>
<feature type="region of interest" description="Disordered" evidence="1">
    <location>
        <begin position="141"/>
        <end position="163"/>
    </location>
</feature>
<feature type="compositionally biased region" description="Polar residues" evidence="1">
    <location>
        <begin position="607"/>
        <end position="631"/>
    </location>
</feature>
<accession>A0A812RH83</accession>
<keyword evidence="4" id="KW-1185">Reference proteome</keyword>
<evidence type="ECO:0000256" key="1">
    <source>
        <dbReference type="SAM" id="MobiDB-lite"/>
    </source>
</evidence>
<evidence type="ECO:0008006" key="5">
    <source>
        <dbReference type="Google" id="ProtNLM"/>
    </source>
</evidence>
<name>A0A812RH83_9DINO</name>
<feature type="non-terminal residue" evidence="3">
    <location>
        <position position="631"/>
    </location>
</feature>
<proteinExistence type="predicted"/>
<dbReference type="AlphaFoldDB" id="A0A812RH83"/>
<feature type="transmembrane region" description="Helical" evidence="2">
    <location>
        <begin position="450"/>
        <end position="471"/>
    </location>
</feature>
<feature type="transmembrane region" description="Helical" evidence="2">
    <location>
        <begin position="247"/>
        <end position="269"/>
    </location>
</feature>
<keyword evidence="2" id="KW-0812">Transmembrane</keyword>
<dbReference type="OrthoDB" id="415096at2759"/>